<gene>
    <name evidence="2" type="primary">RvY_15570-1</name>
    <name evidence="2" type="synonym">RvY_15570.1</name>
    <name evidence="2" type="ORF">RvY_15570</name>
</gene>
<keyword evidence="3" id="KW-1185">Reference proteome</keyword>
<protein>
    <submittedName>
        <fullName evidence="2">Uncharacterized protein</fullName>
    </submittedName>
</protein>
<reference evidence="2 3" key="1">
    <citation type="journal article" date="2016" name="Nat. Commun.">
        <title>Extremotolerant tardigrade genome and improved radiotolerance of human cultured cells by tardigrade-unique protein.</title>
        <authorList>
            <person name="Hashimoto T."/>
            <person name="Horikawa D.D."/>
            <person name="Saito Y."/>
            <person name="Kuwahara H."/>
            <person name="Kozuka-Hata H."/>
            <person name="Shin-I T."/>
            <person name="Minakuchi Y."/>
            <person name="Ohishi K."/>
            <person name="Motoyama A."/>
            <person name="Aizu T."/>
            <person name="Enomoto A."/>
            <person name="Kondo K."/>
            <person name="Tanaka S."/>
            <person name="Hara Y."/>
            <person name="Koshikawa S."/>
            <person name="Sagara H."/>
            <person name="Miura T."/>
            <person name="Yokobori S."/>
            <person name="Miyagawa K."/>
            <person name="Suzuki Y."/>
            <person name="Kubo T."/>
            <person name="Oyama M."/>
            <person name="Kohara Y."/>
            <person name="Fujiyama A."/>
            <person name="Arakawa K."/>
            <person name="Katayama T."/>
            <person name="Toyoda A."/>
            <person name="Kunieda T."/>
        </authorList>
    </citation>
    <scope>NUCLEOTIDE SEQUENCE [LARGE SCALE GENOMIC DNA]</scope>
    <source>
        <strain evidence="2 3">YOKOZUNA-1</strain>
    </source>
</reference>
<dbReference type="Proteomes" id="UP000186922">
    <property type="component" value="Unassembled WGS sequence"/>
</dbReference>
<proteinExistence type="predicted"/>
<dbReference type="AlphaFoldDB" id="A0A1D1VVE0"/>
<evidence type="ECO:0000313" key="2">
    <source>
        <dbReference type="EMBL" id="GAV05435.1"/>
    </source>
</evidence>
<evidence type="ECO:0000313" key="3">
    <source>
        <dbReference type="Proteomes" id="UP000186922"/>
    </source>
</evidence>
<sequence>MSGVSQKKAYILRGKKKAHACPRKFISAPSHPAIEYPREHAQNIDHIPGSDAKGDSYA</sequence>
<dbReference type="EMBL" id="BDGG01000012">
    <property type="protein sequence ID" value="GAV05435.1"/>
    <property type="molecule type" value="Genomic_DNA"/>
</dbReference>
<feature type="region of interest" description="Disordered" evidence="1">
    <location>
        <begin position="39"/>
        <end position="58"/>
    </location>
</feature>
<accession>A0A1D1VVE0</accession>
<evidence type="ECO:0000256" key="1">
    <source>
        <dbReference type="SAM" id="MobiDB-lite"/>
    </source>
</evidence>
<name>A0A1D1VVE0_RAMVA</name>
<comment type="caution">
    <text evidence="2">The sequence shown here is derived from an EMBL/GenBank/DDBJ whole genome shotgun (WGS) entry which is preliminary data.</text>
</comment>
<organism evidence="2 3">
    <name type="scientific">Ramazzottius varieornatus</name>
    <name type="common">Water bear</name>
    <name type="synonym">Tardigrade</name>
    <dbReference type="NCBI Taxonomy" id="947166"/>
    <lineage>
        <taxon>Eukaryota</taxon>
        <taxon>Metazoa</taxon>
        <taxon>Ecdysozoa</taxon>
        <taxon>Tardigrada</taxon>
        <taxon>Eutardigrada</taxon>
        <taxon>Parachela</taxon>
        <taxon>Hypsibioidea</taxon>
        <taxon>Ramazzottiidae</taxon>
        <taxon>Ramazzottius</taxon>
    </lineage>
</organism>